<dbReference type="Gene3D" id="3.30.70.1030">
    <property type="entry name" value="Apc35880, domain 1"/>
    <property type="match status" value="1"/>
</dbReference>
<sequence>MNLPTVKLNEGIHVMHLFYRIDRMAWDELNPDERSGAREKLEA</sequence>
<protein>
    <submittedName>
        <fullName evidence="1">Uncharacterized protein</fullName>
    </submittedName>
</protein>
<accession>A0A382N361</accession>
<evidence type="ECO:0000313" key="1">
    <source>
        <dbReference type="EMBL" id="SVC55008.1"/>
    </source>
</evidence>
<dbReference type="EMBL" id="UINC01097366">
    <property type="protein sequence ID" value="SVC55008.1"/>
    <property type="molecule type" value="Genomic_DNA"/>
</dbReference>
<name>A0A382N361_9ZZZZ</name>
<reference evidence="1" key="1">
    <citation type="submission" date="2018-05" db="EMBL/GenBank/DDBJ databases">
        <authorList>
            <person name="Lanie J.A."/>
            <person name="Ng W.-L."/>
            <person name="Kazmierczak K.M."/>
            <person name="Andrzejewski T.M."/>
            <person name="Davidsen T.M."/>
            <person name="Wayne K.J."/>
            <person name="Tettelin H."/>
            <person name="Glass J.I."/>
            <person name="Rusch D."/>
            <person name="Podicherti R."/>
            <person name="Tsui H.-C.T."/>
            <person name="Winkler M.E."/>
        </authorList>
    </citation>
    <scope>NUCLEOTIDE SEQUENCE</scope>
</reference>
<feature type="non-terminal residue" evidence="1">
    <location>
        <position position="43"/>
    </location>
</feature>
<organism evidence="1">
    <name type="scientific">marine metagenome</name>
    <dbReference type="NCBI Taxonomy" id="408172"/>
    <lineage>
        <taxon>unclassified sequences</taxon>
        <taxon>metagenomes</taxon>
        <taxon>ecological metagenomes</taxon>
    </lineage>
</organism>
<gene>
    <name evidence="1" type="ORF">METZ01_LOCUS307862</name>
</gene>
<dbReference type="AlphaFoldDB" id="A0A382N361"/>
<proteinExistence type="predicted"/>